<organism evidence="10">
    <name type="scientific">candidate division WOR-3 bacterium</name>
    <dbReference type="NCBI Taxonomy" id="2052148"/>
    <lineage>
        <taxon>Bacteria</taxon>
        <taxon>Bacteria division WOR-3</taxon>
    </lineage>
</organism>
<evidence type="ECO:0000256" key="8">
    <source>
        <dbReference type="SAM" id="MobiDB-lite"/>
    </source>
</evidence>
<dbReference type="Gene3D" id="2.60.40.1120">
    <property type="entry name" value="Carboxypeptidase-like, regulatory domain"/>
    <property type="match status" value="1"/>
</dbReference>
<feature type="domain" description="TonB-dependent receptor plug" evidence="9">
    <location>
        <begin position="220"/>
        <end position="295"/>
    </location>
</feature>
<feature type="compositionally biased region" description="Low complexity" evidence="8">
    <location>
        <begin position="18"/>
        <end position="31"/>
    </location>
</feature>
<dbReference type="InterPro" id="IPR039426">
    <property type="entry name" value="TonB-dep_rcpt-like"/>
</dbReference>
<dbReference type="GO" id="GO:0044718">
    <property type="term" value="P:siderophore transmembrane transport"/>
    <property type="evidence" value="ECO:0007669"/>
    <property type="project" value="TreeGrafter"/>
</dbReference>
<evidence type="ECO:0000256" key="7">
    <source>
        <dbReference type="ARBA" id="ARBA00023237"/>
    </source>
</evidence>
<dbReference type="InterPro" id="IPR037066">
    <property type="entry name" value="Plug_dom_sf"/>
</dbReference>
<evidence type="ECO:0000256" key="4">
    <source>
        <dbReference type="ARBA" id="ARBA00022692"/>
    </source>
</evidence>
<comment type="subcellular location">
    <subcellularLocation>
        <location evidence="1">Cell outer membrane</location>
        <topology evidence="1">Multi-pass membrane protein</topology>
    </subcellularLocation>
</comment>
<accession>A0A7V0T623</accession>
<dbReference type="Gene3D" id="2.170.130.10">
    <property type="entry name" value="TonB-dependent receptor, plug domain"/>
    <property type="match status" value="1"/>
</dbReference>
<dbReference type="InterPro" id="IPR036942">
    <property type="entry name" value="Beta-barrel_TonB_sf"/>
</dbReference>
<keyword evidence="3" id="KW-1134">Transmembrane beta strand</keyword>
<dbReference type="Proteomes" id="UP000885672">
    <property type="component" value="Unassembled WGS sequence"/>
</dbReference>
<evidence type="ECO:0000259" key="9">
    <source>
        <dbReference type="Pfam" id="PF07715"/>
    </source>
</evidence>
<evidence type="ECO:0000313" key="10">
    <source>
        <dbReference type="EMBL" id="HDQ99854.1"/>
    </source>
</evidence>
<keyword evidence="7" id="KW-0998">Cell outer membrane</keyword>
<dbReference type="AlphaFoldDB" id="A0A7V0T623"/>
<dbReference type="Pfam" id="PF07715">
    <property type="entry name" value="Plug"/>
    <property type="match status" value="1"/>
</dbReference>
<comment type="caution">
    <text evidence="10">The sequence shown here is derived from an EMBL/GenBank/DDBJ whole genome shotgun (WGS) entry which is preliminary data.</text>
</comment>
<keyword evidence="2" id="KW-0813">Transport</keyword>
<evidence type="ECO:0000256" key="3">
    <source>
        <dbReference type="ARBA" id="ARBA00022452"/>
    </source>
</evidence>
<name>A0A7V0T623_UNCW3</name>
<dbReference type="Gene3D" id="2.40.170.20">
    <property type="entry name" value="TonB-dependent receptor, beta-barrel domain"/>
    <property type="match status" value="1"/>
</dbReference>
<dbReference type="PANTHER" id="PTHR30069">
    <property type="entry name" value="TONB-DEPENDENT OUTER MEMBRANE RECEPTOR"/>
    <property type="match status" value="1"/>
</dbReference>
<protein>
    <submittedName>
        <fullName evidence="10">TonB-dependent receptor</fullName>
    </submittedName>
</protein>
<keyword evidence="6" id="KW-0472">Membrane</keyword>
<dbReference type="SUPFAM" id="SSF56935">
    <property type="entry name" value="Porins"/>
    <property type="match status" value="1"/>
</dbReference>
<dbReference type="InterPro" id="IPR008969">
    <property type="entry name" value="CarboxyPept-like_regulatory"/>
</dbReference>
<gene>
    <name evidence="10" type="ORF">ENN51_06185</name>
</gene>
<evidence type="ECO:0000256" key="5">
    <source>
        <dbReference type="ARBA" id="ARBA00022729"/>
    </source>
</evidence>
<keyword evidence="10" id="KW-0675">Receptor</keyword>
<proteinExistence type="predicted"/>
<evidence type="ECO:0000256" key="6">
    <source>
        <dbReference type="ARBA" id="ARBA00023136"/>
    </source>
</evidence>
<dbReference type="GO" id="GO:0015344">
    <property type="term" value="F:siderophore uptake transmembrane transporter activity"/>
    <property type="evidence" value="ECO:0007669"/>
    <property type="project" value="TreeGrafter"/>
</dbReference>
<dbReference type="GO" id="GO:0009279">
    <property type="term" value="C:cell outer membrane"/>
    <property type="evidence" value="ECO:0007669"/>
    <property type="project" value="UniProtKB-SubCell"/>
</dbReference>
<keyword evidence="5" id="KW-0732">Signal</keyword>
<dbReference type="Pfam" id="PF13715">
    <property type="entry name" value="CarbopepD_reg_2"/>
    <property type="match status" value="1"/>
</dbReference>
<evidence type="ECO:0000256" key="2">
    <source>
        <dbReference type="ARBA" id="ARBA00022448"/>
    </source>
</evidence>
<feature type="region of interest" description="Disordered" evidence="8">
    <location>
        <begin position="1"/>
        <end position="41"/>
    </location>
</feature>
<evidence type="ECO:0000256" key="1">
    <source>
        <dbReference type="ARBA" id="ARBA00004571"/>
    </source>
</evidence>
<dbReference type="PANTHER" id="PTHR30069:SF29">
    <property type="entry name" value="HEMOGLOBIN AND HEMOGLOBIN-HAPTOGLOBIN-BINDING PROTEIN 1-RELATED"/>
    <property type="match status" value="1"/>
</dbReference>
<sequence length="830" mass="92143">MRQCRPARTSSASRAPGTATHSTSASRSASTEPHAAVQLRRGRGPSGRLSLLVPACLQAIIAGLVKRTSRRHPPSSLLAPVCLLLLAPALSALARPGSVSGFVREAASGEPLVYANVYLEGTGLGAATGERGYYYVGGVPAGSYEITASYIGYAVTRRAITIGPGVDVKLDLELGRGEVKLDEVVVSAERARFEREVEVSVTRLETRQLQLMPRVGGEFDLLRTVQLLPGVITTSDFSNRLYIRGGSPDQNLILLDGITVYNPSHLFGLFSPFIPEAVADVSLLAGGFPAEYGGRISSVLDVTTREGNNKTYTGEGSVSLIAARGIAEGPFPQGSFLAAARRTYLPDVLLRAFGVEGINYYFYDLIGKANYRLNPDLRLTVSALLAEDVLNFSDPANPNELAARLAWGNRGVSLRSNLVLTPTLYGELLGAWSNLFSSFNVSFTGQDTIRFNTDLTSGLLKADFTWYAADRHTVDFGAEGQYLGMDNRATFDTFRFREESGVWPLAVYVSDRWEPVSERLFIKPGLRYAWYSAGNKHELEPRLGAKYRAFENTAFTTAFGRFTQPLVTLNSTDAVFAIYDVWEVVPADRRSPAALHAIAGVEHWFTPELTGKLEGFYKDYADLLETRYGQFFTPADSLLTADGYSWGFDLLLRRAPSPVPGPLADRVNGWLSYSWMWTRRRIGNEAYFPHYDRRHNLNLVLNLPSLFLGTDLSARFTVGTGLPYAGATGFFHRYRYRPGEPEWPEEPRWELIEGSRDAFRYPLYHRLDLGLTRSWQVHRAEITAFLDVVNAYYARNVLLYYWSIAENELPERRQIDMLPILPTIGVKVKF</sequence>
<dbReference type="SUPFAM" id="SSF49464">
    <property type="entry name" value="Carboxypeptidase regulatory domain-like"/>
    <property type="match status" value="1"/>
</dbReference>
<dbReference type="InterPro" id="IPR012910">
    <property type="entry name" value="Plug_dom"/>
</dbReference>
<reference evidence="10" key="1">
    <citation type="journal article" date="2020" name="mSystems">
        <title>Genome- and Community-Level Interaction Insights into Carbon Utilization and Element Cycling Functions of Hydrothermarchaeota in Hydrothermal Sediment.</title>
        <authorList>
            <person name="Zhou Z."/>
            <person name="Liu Y."/>
            <person name="Xu W."/>
            <person name="Pan J."/>
            <person name="Luo Z.H."/>
            <person name="Li M."/>
        </authorList>
    </citation>
    <scope>NUCLEOTIDE SEQUENCE [LARGE SCALE GENOMIC DNA]</scope>
    <source>
        <strain evidence="10">SpSt-1182</strain>
    </source>
</reference>
<keyword evidence="4" id="KW-0812">Transmembrane</keyword>
<dbReference type="EMBL" id="DSBX01000228">
    <property type="protein sequence ID" value="HDQ99854.1"/>
    <property type="molecule type" value="Genomic_DNA"/>
</dbReference>